<name>A0A9W7DG45_AMBMO</name>
<feature type="domain" description="PI31 proteasome regulator C-terminal" evidence="4">
    <location>
        <begin position="217"/>
        <end position="290"/>
    </location>
</feature>
<dbReference type="EMBL" id="BSXU01000021">
    <property type="protein sequence ID" value="GMG18895.1"/>
    <property type="molecule type" value="Genomic_DNA"/>
</dbReference>
<reference evidence="5" key="1">
    <citation type="submission" date="2023-04" db="EMBL/GenBank/DDBJ databases">
        <title>Ambrosiozyma monospora NBRC 1965.</title>
        <authorList>
            <person name="Ichikawa N."/>
            <person name="Sato H."/>
            <person name="Tonouchi N."/>
        </authorList>
    </citation>
    <scope>NUCLEOTIDE SEQUENCE</scope>
    <source>
        <strain evidence="5">NBRC 1965</strain>
    </source>
</reference>
<dbReference type="Pfam" id="PF08577">
    <property type="entry name" value="PI31_Prot_C"/>
    <property type="match status" value="1"/>
</dbReference>
<feature type="compositionally biased region" description="Polar residues" evidence="2">
    <location>
        <begin position="144"/>
        <end position="154"/>
    </location>
</feature>
<feature type="compositionally biased region" description="Polar residues" evidence="2">
    <location>
        <begin position="199"/>
        <end position="216"/>
    </location>
</feature>
<protein>
    <submittedName>
        <fullName evidence="5">Unnamed protein product</fullName>
    </submittedName>
</protein>
<accession>A0A9W7DG45</accession>
<organism evidence="5 6">
    <name type="scientific">Ambrosiozyma monospora</name>
    <name type="common">Yeast</name>
    <name type="synonym">Endomycopsis monosporus</name>
    <dbReference type="NCBI Taxonomy" id="43982"/>
    <lineage>
        <taxon>Eukaryota</taxon>
        <taxon>Fungi</taxon>
        <taxon>Dikarya</taxon>
        <taxon>Ascomycota</taxon>
        <taxon>Saccharomycotina</taxon>
        <taxon>Pichiomycetes</taxon>
        <taxon>Pichiales</taxon>
        <taxon>Pichiaceae</taxon>
        <taxon>Ambrosiozyma</taxon>
    </lineage>
</organism>
<keyword evidence="3" id="KW-0732">Signal</keyword>
<feature type="region of interest" description="Disordered" evidence="2">
    <location>
        <begin position="124"/>
        <end position="223"/>
    </location>
</feature>
<feature type="chain" id="PRO_5040744017" evidence="3">
    <location>
        <begin position="24"/>
        <end position="321"/>
    </location>
</feature>
<proteinExistence type="inferred from homology"/>
<evidence type="ECO:0000256" key="3">
    <source>
        <dbReference type="SAM" id="SignalP"/>
    </source>
</evidence>
<dbReference type="InterPro" id="IPR013886">
    <property type="entry name" value="PI31_Prot_C"/>
</dbReference>
<feature type="compositionally biased region" description="Gly residues" evidence="2">
    <location>
        <begin position="289"/>
        <end position="298"/>
    </location>
</feature>
<dbReference type="Proteomes" id="UP001165063">
    <property type="component" value="Unassembled WGS sequence"/>
</dbReference>
<feature type="compositionally biased region" description="Low complexity" evidence="2">
    <location>
        <begin position="134"/>
        <end position="143"/>
    </location>
</feature>
<evidence type="ECO:0000256" key="2">
    <source>
        <dbReference type="SAM" id="MobiDB-lite"/>
    </source>
</evidence>
<gene>
    <name evidence="5" type="ORF">Amon01_000006000</name>
</gene>
<evidence type="ECO:0000313" key="6">
    <source>
        <dbReference type="Proteomes" id="UP001165063"/>
    </source>
</evidence>
<keyword evidence="6" id="KW-1185">Reference proteome</keyword>
<evidence type="ECO:0000259" key="4">
    <source>
        <dbReference type="Pfam" id="PF08577"/>
    </source>
</evidence>
<feature type="signal peptide" evidence="3">
    <location>
        <begin position="1"/>
        <end position="23"/>
    </location>
</feature>
<feature type="region of interest" description="Disordered" evidence="2">
    <location>
        <begin position="262"/>
        <end position="298"/>
    </location>
</feature>
<comment type="similarity">
    <text evidence="1">Belongs to the proteasome inhibitor PI31 family.</text>
</comment>
<evidence type="ECO:0000256" key="1">
    <source>
        <dbReference type="ARBA" id="ARBA00006405"/>
    </source>
</evidence>
<comment type="caution">
    <text evidence="5">The sequence shown here is derived from an EMBL/GenBank/DDBJ whole genome shotgun (WGS) entry which is preliminary data.</text>
</comment>
<sequence length="321" mass="34010">MSSNTTIQNGVQLLLLLVNSYLANFNTSLDASTLTPTTSSFTTGTLVIKVLRGDSDDTEEYDIVVKNKSTKVSLVQTTSLDLKFPMDFKTADLDNLESNPKFSKLFSQLHETFDDFIIKSTTVHSGKETKDTESSSLQESTSTNQGQGATTNYPKQHMPKIPFPSAELPINNPSSTSSKDKPIPDGLRAPGFEDEYELQPQQQSDPLRITPDTNANRDLYPGGVRDLINPSIGGMRLGPTGPGGINGGMYPTSNDPLFRQFGEEGGPGGSRGQRYPSGRMPGARWDDPLGGGASGPGGFGFGGYGGYGGSSGGGGFGGGFI</sequence>
<evidence type="ECO:0000313" key="5">
    <source>
        <dbReference type="EMBL" id="GMG18895.1"/>
    </source>
</evidence>
<dbReference type="AlphaFoldDB" id="A0A9W7DG45"/>